<evidence type="ECO:0000313" key="7">
    <source>
        <dbReference type="Proteomes" id="UP000050874"/>
    </source>
</evidence>
<reference evidence="7" key="1">
    <citation type="submission" date="2015-10" db="EMBL/GenBank/DDBJ databases">
        <title>Metagenome-Assembled Genomes uncover a global brackish microbiome.</title>
        <authorList>
            <person name="Hugerth L.W."/>
            <person name="Larsson J."/>
            <person name="Alneberg J."/>
            <person name="Lindh M.V."/>
            <person name="Legrand C."/>
            <person name="Pinhassi J."/>
            <person name="Andersson A."/>
        </authorList>
    </citation>
    <scope>NUCLEOTIDE SEQUENCE [LARGE SCALE GENOMIC DNA]</scope>
</reference>
<gene>
    <name evidence="6" type="ORF">ABR63_04350</name>
</gene>
<comment type="caution">
    <text evidence="6">The sequence shown here is derived from an EMBL/GenBank/DDBJ whole genome shotgun (WGS) entry which is preliminary data.</text>
</comment>
<dbReference type="GO" id="GO:0016020">
    <property type="term" value="C:membrane"/>
    <property type="evidence" value="ECO:0007669"/>
    <property type="project" value="UniProtKB-SubCell"/>
</dbReference>
<dbReference type="SUPFAM" id="SSF74653">
    <property type="entry name" value="TolA/TonB C-terminal domain"/>
    <property type="match status" value="1"/>
</dbReference>
<evidence type="ECO:0000256" key="1">
    <source>
        <dbReference type="ARBA" id="ARBA00004167"/>
    </source>
</evidence>
<evidence type="ECO:0000256" key="4">
    <source>
        <dbReference type="ARBA" id="ARBA00023136"/>
    </source>
</evidence>
<dbReference type="NCBIfam" id="TIGR01352">
    <property type="entry name" value="tonB_Cterm"/>
    <property type="match status" value="1"/>
</dbReference>
<name>A0A0R2PR45_9GAMM</name>
<organism evidence="6 7">
    <name type="scientific">SAR86 cluster bacterium BACL1 MAG-120920-bin57</name>
    <dbReference type="NCBI Taxonomy" id="1655571"/>
    <lineage>
        <taxon>Bacteria</taxon>
        <taxon>Pseudomonadati</taxon>
        <taxon>Pseudomonadota</taxon>
        <taxon>Gammaproteobacteria</taxon>
        <taxon>SAR86 cluster</taxon>
    </lineage>
</organism>
<dbReference type="Pfam" id="PF13103">
    <property type="entry name" value="TonB_2"/>
    <property type="match status" value="1"/>
</dbReference>
<dbReference type="InterPro" id="IPR006260">
    <property type="entry name" value="TonB/TolA_C"/>
</dbReference>
<evidence type="ECO:0000256" key="2">
    <source>
        <dbReference type="ARBA" id="ARBA00022692"/>
    </source>
</evidence>
<keyword evidence="4 5" id="KW-0472">Membrane</keyword>
<dbReference type="Proteomes" id="UP000050874">
    <property type="component" value="Unassembled WGS sequence"/>
</dbReference>
<comment type="subcellular location">
    <subcellularLocation>
        <location evidence="1">Membrane</location>
        <topology evidence="1">Single-pass membrane protein</topology>
    </subcellularLocation>
</comment>
<keyword evidence="3 5" id="KW-1133">Transmembrane helix</keyword>
<protein>
    <recommendedName>
        <fullName evidence="8">LytB protein</fullName>
    </recommendedName>
</protein>
<proteinExistence type="predicted"/>
<dbReference type="EMBL" id="LIAV01000129">
    <property type="protein sequence ID" value="KRO40353.1"/>
    <property type="molecule type" value="Genomic_DNA"/>
</dbReference>
<evidence type="ECO:0000256" key="3">
    <source>
        <dbReference type="ARBA" id="ARBA00022989"/>
    </source>
</evidence>
<feature type="transmembrane region" description="Helical" evidence="5">
    <location>
        <begin position="7"/>
        <end position="27"/>
    </location>
</feature>
<accession>A0A0R2PR45</accession>
<dbReference type="AlphaFoldDB" id="A0A0R2PR45"/>
<keyword evidence="2 5" id="KW-0812">Transmembrane</keyword>
<evidence type="ECO:0008006" key="8">
    <source>
        <dbReference type="Google" id="ProtNLM"/>
    </source>
</evidence>
<evidence type="ECO:0000313" key="6">
    <source>
        <dbReference type="EMBL" id="KRO40353.1"/>
    </source>
</evidence>
<dbReference type="Gene3D" id="3.30.1150.10">
    <property type="match status" value="1"/>
</dbReference>
<sequence length="212" mass="24414">MTANLRYLHAAFISFCLHACIFLYLYGTFDRNTSQALLISKPLRIELKFETPIMAAEIKAPKITESFEREDPQKQTSAAPTLQFNELAAPKLEEPLLYSNFDALLEQEEDIFLSEEQKQINLFAQKIIKTIENAWMKPRNIPDGLIANLRLHIKPTGRISKVELLQSSGNIRFDNSALQAVRRVETLNFFKQIPYTLYEKEFQKIAVSFNPS</sequence>
<evidence type="ECO:0000256" key="5">
    <source>
        <dbReference type="SAM" id="Phobius"/>
    </source>
</evidence>